<dbReference type="SUPFAM" id="SSF52540">
    <property type="entry name" value="P-loop containing nucleoside triphosphate hydrolases"/>
    <property type="match status" value="1"/>
</dbReference>
<protein>
    <recommendedName>
        <fullName evidence="4">AIG1-type G domain-containing protein</fullName>
    </recommendedName>
</protein>
<dbReference type="PANTHER" id="PTHR10903:SF164">
    <property type="entry name" value="IMMUNE-ASSOCIATED NUCLEOTIDE-BINDING PROTEIN 7"/>
    <property type="match status" value="1"/>
</dbReference>
<dbReference type="FunFam" id="3.40.50.300:FF:000840">
    <property type="entry name" value="Immune-associated nucleotide-binding protein 9"/>
    <property type="match status" value="1"/>
</dbReference>
<evidence type="ECO:0000256" key="3">
    <source>
        <dbReference type="ARBA" id="ARBA00023134"/>
    </source>
</evidence>
<dbReference type="PROSITE" id="PS51720">
    <property type="entry name" value="G_AIG1"/>
    <property type="match status" value="1"/>
</dbReference>
<evidence type="ECO:0000256" key="2">
    <source>
        <dbReference type="ARBA" id="ARBA00022741"/>
    </source>
</evidence>
<proteinExistence type="inferred from homology"/>
<accession>A0A6D2KH16</accession>
<organism evidence="5 6">
    <name type="scientific">Microthlaspi erraticum</name>
    <dbReference type="NCBI Taxonomy" id="1685480"/>
    <lineage>
        <taxon>Eukaryota</taxon>
        <taxon>Viridiplantae</taxon>
        <taxon>Streptophyta</taxon>
        <taxon>Embryophyta</taxon>
        <taxon>Tracheophyta</taxon>
        <taxon>Spermatophyta</taxon>
        <taxon>Magnoliopsida</taxon>
        <taxon>eudicotyledons</taxon>
        <taxon>Gunneridae</taxon>
        <taxon>Pentapetalae</taxon>
        <taxon>rosids</taxon>
        <taxon>malvids</taxon>
        <taxon>Brassicales</taxon>
        <taxon>Brassicaceae</taxon>
        <taxon>Coluteocarpeae</taxon>
        <taxon>Microthlaspi</taxon>
    </lineage>
</organism>
<sequence length="139" mass="14553">MNKGEASRQAENIVLVGRTGNGKSATGNSLIGKNVFESSEAKAKCQTHGAVIGDNHTINVIDTPGLSDLSVSAEFMSREIVRCLTLAEGGIHAVVLVLSARTPITVEELSTLGIMHALFGSEIAVYVIVVFTGGDVLEE</sequence>
<dbReference type="EMBL" id="CACVBM020001551">
    <property type="protein sequence ID" value="CAA7053825.1"/>
    <property type="molecule type" value="Genomic_DNA"/>
</dbReference>
<dbReference type="AlphaFoldDB" id="A0A6D2KH16"/>
<evidence type="ECO:0000313" key="6">
    <source>
        <dbReference type="Proteomes" id="UP000467841"/>
    </source>
</evidence>
<keyword evidence="2" id="KW-0547">Nucleotide-binding</keyword>
<evidence type="ECO:0000259" key="4">
    <source>
        <dbReference type="PROSITE" id="PS51720"/>
    </source>
</evidence>
<name>A0A6D2KH16_9BRAS</name>
<dbReference type="Pfam" id="PF04548">
    <property type="entry name" value="AIG1"/>
    <property type="match status" value="1"/>
</dbReference>
<dbReference type="Proteomes" id="UP000467841">
    <property type="component" value="Unassembled WGS sequence"/>
</dbReference>
<dbReference type="OrthoDB" id="8954335at2759"/>
<evidence type="ECO:0000313" key="5">
    <source>
        <dbReference type="EMBL" id="CAA7053825.1"/>
    </source>
</evidence>
<dbReference type="Gene3D" id="3.40.50.300">
    <property type="entry name" value="P-loop containing nucleotide triphosphate hydrolases"/>
    <property type="match status" value="1"/>
</dbReference>
<dbReference type="InterPro" id="IPR045058">
    <property type="entry name" value="GIMA/IAN/Toc"/>
</dbReference>
<reference evidence="5" key="1">
    <citation type="submission" date="2020-01" db="EMBL/GenBank/DDBJ databases">
        <authorList>
            <person name="Mishra B."/>
        </authorList>
    </citation>
    <scope>NUCLEOTIDE SEQUENCE [LARGE SCALE GENOMIC DNA]</scope>
</reference>
<dbReference type="GO" id="GO:0005525">
    <property type="term" value="F:GTP binding"/>
    <property type="evidence" value="ECO:0007669"/>
    <property type="project" value="UniProtKB-KW"/>
</dbReference>
<dbReference type="InterPro" id="IPR006703">
    <property type="entry name" value="G_AIG1"/>
</dbReference>
<gene>
    <name evidence="5" type="ORF">MERR_LOCUS41061</name>
</gene>
<dbReference type="PANTHER" id="PTHR10903">
    <property type="entry name" value="GTPASE, IMAP FAMILY MEMBER-RELATED"/>
    <property type="match status" value="1"/>
</dbReference>
<dbReference type="InterPro" id="IPR027417">
    <property type="entry name" value="P-loop_NTPase"/>
</dbReference>
<keyword evidence="6" id="KW-1185">Reference proteome</keyword>
<feature type="domain" description="AIG1-type G" evidence="4">
    <location>
        <begin position="8"/>
        <end position="139"/>
    </location>
</feature>
<evidence type="ECO:0000256" key="1">
    <source>
        <dbReference type="ARBA" id="ARBA00008535"/>
    </source>
</evidence>
<keyword evidence="3" id="KW-0342">GTP-binding</keyword>
<comment type="caution">
    <text evidence="5">The sequence shown here is derived from an EMBL/GenBank/DDBJ whole genome shotgun (WGS) entry which is preliminary data.</text>
</comment>
<comment type="similarity">
    <text evidence="1">Belongs to the TRAFAC class TrmE-Era-EngA-EngB-Septin-like GTPase superfamily. AIG1/Toc34/Toc159-like paraseptin GTPase family. IAN subfamily.</text>
</comment>